<accession>A0A0C9ZVK1</accession>
<dbReference type="HOGENOM" id="CLU_001324_7_2_1"/>
<reference evidence="1 2" key="1">
    <citation type="submission" date="2014-04" db="EMBL/GenBank/DDBJ databases">
        <authorList>
            <consortium name="DOE Joint Genome Institute"/>
            <person name="Kuo A."/>
            <person name="Kohler A."/>
            <person name="Costa M.D."/>
            <person name="Nagy L.G."/>
            <person name="Floudas D."/>
            <person name="Copeland A."/>
            <person name="Barry K.W."/>
            <person name="Cichocki N."/>
            <person name="Veneault-Fourrey C."/>
            <person name="LaButti K."/>
            <person name="Lindquist E.A."/>
            <person name="Lipzen A."/>
            <person name="Lundell T."/>
            <person name="Morin E."/>
            <person name="Murat C."/>
            <person name="Sun H."/>
            <person name="Tunlid A."/>
            <person name="Henrissat B."/>
            <person name="Grigoriev I.V."/>
            <person name="Hibbett D.S."/>
            <person name="Martin F."/>
            <person name="Nordberg H.P."/>
            <person name="Cantor M.N."/>
            <person name="Hua S.X."/>
        </authorList>
    </citation>
    <scope>NUCLEOTIDE SEQUENCE [LARGE SCALE GENOMIC DNA]</scope>
    <source>
        <strain evidence="1 2">441</strain>
    </source>
</reference>
<reference evidence="2" key="2">
    <citation type="submission" date="2015-01" db="EMBL/GenBank/DDBJ databases">
        <title>Evolutionary Origins and Diversification of the Mycorrhizal Mutualists.</title>
        <authorList>
            <consortium name="DOE Joint Genome Institute"/>
            <consortium name="Mycorrhizal Genomics Consortium"/>
            <person name="Kohler A."/>
            <person name="Kuo A."/>
            <person name="Nagy L.G."/>
            <person name="Floudas D."/>
            <person name="Copeland A."/>
            <person name="Barry K.W."/>
            <person name="Cichocki N."/>
            <person name="Veneault-Fourrey C."/>
            <person name="LaButti K."/>
            <person name="Lindquist E.A."/>
            <person name="Lipzen A."/>
            <person name="Lundell T."/>
            <person name="Morin E."/>
            <person name="Murat C."/>
            <person name="Riley R."/>
            <person name="Ohm R."/>
            <person name="Sun H."/>
            <person name="Tunlid A."/>
            <person name="Henrissat B."/>
            <person name="Grigoriev I.V."/>
            <person name="Hibbett D.S."/>
            <person name="Martin F."/>
        </authorList>
    </citation>
    <scope>NUCLEOTIDE SEQUENCE [LARGE SCALE GENOMIC DNA]</scope>
    <source>
        <strain evidence="2">441</strain>
    </source>
</reference>
<proteinExistence type="predicted"/>
<feature type="non-terminal residue" evidence="1">
    <location>
        <position position="1"/>
    </location>
</feature>
<gene>
    <name evidence="1" type="ORF">PISMIDRAFT_95405</name>
</gene>
<evidence type="ECO:0000313" key="2">
    <source>
        <dbReference type="Proteomes" id="UP000054018"/>
    </source>
</evidence>
<dbReference type="EMBL" id="KN833703">
    <property type="protein sequence ID" value="KIK26257.1"/>
    <property type="molecule type" value="Genomic_DNA"/>
</dbReference>
<sequence length="62" mass="7292">VALSRSHGRSQICLLCDFDENIFLKTHCNELLMEDNQLEEKNSQTCNWWKAFSRSMVKSISR</sequence>
<dbReference type="AlphaFoldDB" id="A0A0C9ZVK1"/>
<name>A0A0C9ZVK1_9AGAM</name>
<protein>
    <submittedName>
        <fullName evidence="1">Uncharacterized protein</fullName>
    </submittedName>
</protein>
<dbReference type="Proteomes" id="UP000054018">
    <property type="component" value="Unassembled WGS sequence"/>
</dbReference>
<organism evidence="1 2">
    <name type="scientific">Pisolithus microcarpus 441</name>
    <dbReference type="NCBI Taxonomy" id="765257"/>
    <lineage>
        <taxon>Eukaryota</taxon>
        <taxon>Fungi</taxon>
        <taxon>Dikarya</taxon>
        <taxon>Basidiomycota</taxon>
        <taxon>Agaricomycotina</taxon>
        <taxon>Agaricomycetes</taxon>
        <taxon>Agaricomycetidae</taxon>
        <taxon>Boletales</taxon>
        <taxon>Sclerodermatineae</taxon>
        <taxon>Pisolithaceae</taxon>
        <taxon>Pisolithus</taxon>
    </lineage>
</organism>
<evidence type="ECO:0000313" key="1">
    <source>
        <dbReference type="EMBL" id="KIK26257.1"/>
    </source>
</evidence>
<keyword evidence="2" id="KW-1185">Reference proteome</keyword>